<comment type="similarity">
    <text evidence="1">Belongs to the cerato-ulmin hydrophobin family.</text>
</comment>
<dbReference type="Pfam" id="PF06766">
    <property type="entry name" value="Hydrophobin_2"/>
    <property type="match status" value="1"/>
</dbReference>
<evidence type="ECO:0000256" key="3">
    <source>
        <dbReference type="SAM" id="SignalP"/>
    </source>
</evidence>
<dbReference type="AlphaFoldDB" id="A0A8H4RJ56"/>
<keyword evidence="3" id="KW-0732">Signal</keyword>
<comment type="caution">
    <text evidence="4">The sequence shown here is derived from an EMBL/GenBank/DDBJ whole genome shotgun (WGS) entry which is preliminary data.</text>
</comment>
<dbReference type="SUPFAM" id="SSF101751">
    <property type="entry name" value="Hydrophobin II, HfbII"/>
    <property type="match status" value="1"/>
</dbReference>
<accession>A0A8H4RJ56</accession>
<keyword evidence="5" id="KW-1185">Reference proteome</keyword>
<evidence type="ECO:0000313" key="5">
    <source>
        <dbReference type="Proteomes" id="UP000566819"/>
    </source>
</evidence>
<evidence type="ECO:0000256" key="1">
    <source>
        <dbReference type="ARBA" id="ARBA00009576"/>
    </source>
</evidence>
<reference evidence="4 5" key="1">
    <citation type="submission" date="2020-03" db="EMBL/GenBank/DDBJ databases">
        <title>Draft Genome Sequence of Cudoniella acicularis.</title>
        <authorList>
            <person name="Buettner E."/>
            <person name="Kellner H."/>
        </authorList>
    </citation>
    <scope>NUCLEOTIDE SEQUENCE [LARGE SCALE GENOMIC DNA]</scope>
    <source>
        <strain evidence="4 5">DSM 108380</strain>
    </source>
</reference>
<dbReference type="Proteomes" id="UP000566819">
    <property type="component" value="Unassembled WGS sequence"/>
</dbReference>
<dbReference type="Gene3D" id="3.20.120.10">
    <property type="entry name" value="Hydrophobin"/>
    <property type="match status" value="1"/>
</dbReference>
<feature type="signal peptide" evidence="3">
    <location>
        <begin position="1"/>
        <end position="20"/>
    </location>
</feature>
<sequence>MQFSITTIITITLFTSLVASSPLLQECQAAAGSMPLCGVALAQPLCCDVDVLGVADLDCAALAKVLVKVLSAVFCLFSVRLWFAIAHRVNEF</sequence>
<evidence type="ECO:0000256" key="2">
    <source>
        <dbReference type="ARBA" id="ARBA00023157"/>
    </source>
</evidence>
<gene>
    <name evidence="4" type="ORF">G7Y89_g8424</name>
</gene>
<feature type="chain" id="PRO_5034824705" description="Hydrophobin" evidence="3">
    <location>
        <begin position="21"/>
        <end position="92"/>
    </location>
</feature>
<keyword evidence="2" id="KW-1015">Disulfide bond</keyword>
<protein>
    <recommendedName>
        <fullName evidence="6">Hydrophobin</fullName>
    </recommendedName>
</protein>
<evidence type="ECO:0000313" key="4">
    <source>
        <dbReference type="EMBL" id="KAF4629721.1"/>
    </source>
</evidence>
<name>A0A8H4RJ56_9HELO</name>
<dbReference type="InterPro" id="IPR010636">
    <property type="entry name" value="Class_II_hydrophobin"/>
</dbReference>
<proteinExistence type="inferred from homology"/>
<dbReference type="EMBL" id="JAAMPI010000636">
    <property type="protein sequence ID" value="KAF4629721.1"/>
    <property type="molecule type" value="Genomic_DNA"/>
</dbReference>
<dbReference type="InterPro" id="IPR036686">
    <property type="entry name" value="Class_II_Hydrophobin_sf"/>
</dbReference>
<dbReference type="GO" id="GO:0005576">
    <property type="term" value="C:extracellular region"/>
    <property type="evidence" value="ECO:0007669"/>
    <property type="project" value="InterPro"/>
</dbReference>
<evidence type="ECO:0008006" key="6">
    <source>
        <dbReference type="Google" id="ProtNLM"/>
    </source>
</evidence>
<organism evidence="4 5">
    <name type="scientific">Cudoniella acicularis</name>
    <dbReference type="NCBI Taxonomy" id="354080"/>
    <lineage>
        <taxon>Eukaryota</taxon>
        <taxon>Fungi</taxon>
        <taxon>Dikarya</taxon>
        <taxon>Ascomycota</taxon>
        <taxon>Pezizomycotina</taxon>
        <taxon>Leotiomycetes</taxon>
        <taxon>Helotiales</taxon>
        <taxon>Tricladiaceae</taxon>
        <taxon>Cudoniella</taxon>
    </lineage>
</organism>